<accession>A0A849AMP9</accession>
<evidence type="ECO:0000313" key="2">
    <source>
        <dbReference type="Proteomes" id="UP000557772"/>
    </source>
</evidence>
<dbReference type="PANTHER" id="PTHR35368:SF1">
    <property type="entry name" value="HYDROPEROXIDE REDUCTASE"/>
    <property type="match status" value="1"/>
</dbReference>
<proteinExistence type="predicted"/>
<dbReference type="Gene3D" id="3.30.300.20">
    <property type="match status" value="1"/>
</dbReference>
<dbReference type="InterPro" id="IPR052924">
    <property type="entry name" value="OsmC/Ohr_hydroprdx_reductase"/>
</dbReference>
<dbReference type="AlphaFoldDB" id="A0A849AMP9"/>
<dbReference type="InterPro" id="IPR036102">
    <property type="entry name" value="OsmC/Ohrsf"/>
</dbReference>
<dbReference type="Pfam" id="PF02566">
    <property type="entry name" value="OsmC"/>
    <property type="match status" value="1"/>
</dbReference>
<dbReference type="InterPro" id="IPR003718">
    <property type="entry name" value="OsmC/Ohr_fam"/>
</dbReference>
<name>A0A849AMP9_9MICO</name>
<dbReference type="PANTHER" id="PTHR35368">
    <property type="entry name" value="HYDROPEROXIDE REDUCTASE"/>
    <property type="match status" value="1"/>
</dbReference>
<comment type="caution">
    <text evidence="1">The sequence shown here is derived from an EMBL/GenBank/DDBJ whole genome shotgun (WGS) entry which is preliminary data.</text>
</comment>
<dbReference type="InterPro" id="IPR015946">
    <property type="entry name" value="KH_dom-like_a/b"/>
</dbReference>
<gene>
    <name evidence="1" type="ORF">HJ588_15995</name>
</gene>
<sequence length="147" mass="15056">MGMDIEVAVATVGETSAMATARQHTVRIDRPTAKGGSDSGAMGGELLLAALGGCFMSNLQAALGQEGFATGPDDVQLGVIGTLASAPARFETIRVEVRVRPGMDLPPETLAKCITKARRGCIVHNTLGSGARVTVTDASELAESSSQ</sequence>
<reference evidence="1 2" key="1">
    <citation type="submission" date="2020-05" db="EMBL/GenBank/DDBJ databases">
        <title>Flexivirga sp. ID2601S isolated from air conditioner.</title>
        <authorList>
            <person name="Kim D.H."/>
        </authorList>
    </citation>
    <scope>NUCLEOTIDE SEQUENCE [LARGE SCALE GENOMIC DNA]</scope>
    <source>
        <strain evidence="1 2">ID2601S</strain>
    </source>
</reference>
<dbReference type="SUPFAM" id="SSF82784">
    <property type="entry name" value="OsmC-like"/>
    <property type="match status" value="1"/>
</dbReference>
<keyword evidence="2" id="KW-1185">Reference proteome</keyword>
<evidence type="ECO:0000313" key="1">
    <source>
        <dbReference type="EMBL" id="NNG40766.1"/>
    </source>
</evidence>
<dbReference type="EMBL" id="JABENB010000003">
    <property type="protein sequence ID" value="NNG40766.1"/>
    <property type="molecule type" value="Genomic_DNA"/>
</dbReference>
<protein>
    <submittedName>
        <fullName evidence="1">OsmC family protein</fullName>
    </submittedName>
</protein>
<dbReference type="Proteomes" id="UP000557772">
    <property type="component" value="Unassembled WGS sequence"/>
</dbReference>
<organism evidence="1 2">
    <name type="scientific">Flexivirga aerilata</name>
    <dbReference type="NCBI Taxonomy" id="1656889"/>
    <lineage>
        <taxon>Bacteria</taxon>
        <taxon>Bacillati</taxon>
        <taxon>Actinomycetota</taxon>
        <taxon>Actinomycetes</taxon>
        <taxon>Micrococcales</taxon>
        <taxon>Dermacoccaceae</taxon>
        <taxon>Flexivirga</taxon>
    </lineage>
</organism>